<dbReference type="GO" id="GO:0003723">
    <property type="term" value="F:RNA binding"/>
    <property type="evidence" value="ECO:0007669"/>
    <property type="project" value="InterPro"/>
</dbReference>
<name>A0A3A8AKJ5_9HYPH</name>
<dbReference type="InterPro" id="IPR036430">
    <property type="entry name" value="RNase_T2-like_sf"/>
</dbReference>
<evidence type="ECO:0000256" key="2">
    <source>
        <dbReference type="RuleBase" id="RU004328"/>
    </source>
</evidence>
<dbReference type="Gene3D" id="3.90.730.10">
    <property type="entry name" value="Ribonuclease T2-like"/>
    <property type="match status" value="1"/>
</dbReference>
<proteinExistence type="inferred from homology"/>
<keyword evidence="5" id="KW-1185">Reference proteome</keyword>
<comment type="caution">
    <text evidence="4">The sequence shown here is derived from an EMBL/GenBank/DDBJ whole genome shotgun (WGS) entry which is preliminary data.</text>
</comment>
<reference evidence="4 5" key="1">
    <citation type="journal article" date="2018" name="Int. J. Syst. Bacteriol.">
        <title>Oceaniradius stylonemae gen. nov., sp. nov., isolated from a red alga, Stylonema cornu-cervi.</title>
        <authorList>
            <person name="Jeong S."/>
        </authorList>
    </citation>
    <scope>NUCLEOTIDE SEQUENCE [LARGE SCALE GENOMIC DNA]</scope>
    <source>
        <strain evidence="4 5">StC1</strain>
    </source>
</reference>
<gene>
    <name evidence="4" type="ORF">DEM25_011455</name>
</gene>
<dbReference type="InterPro" id="IPR001568">
    <property type="entry name" value="RNase_T2-like"/>
</dbReference>
<dbReference type="GO" id="GO:0033897">
    <property type="term" value="F:ribonuclease T2 activity"/>
    <property type="evidence" value="ECO:0007669"/>
    <property type="project" value="InterPro"/>
</dbReference>
<dbReference type="RefSeq" id="WP_109765899.1">
    <property type="nucleotide sequence ID" value="NZ_JASHJQ010000002.1"/>
</dbReference>
<sequence length="224" mass="24371">MRPLAVLVLLAAAVLSACDAPAESTGSPTSLPLGEGFDFYVLALSWSPGYCASEGERANKQQCGQGADFDFIVHGLWPQFERGWPEFCETGEPLSVPRDRAEAMADIMPSTGLVRHQWKKHGSCSGLSQADYFATTRAALAKIAIPDAFRDRTRIDRLEPEDVEQAFLNANPGMPAGSVAVTCDRRFLRDVRICLTRDLAGYAACPEVDRRDCPLPTVVVPPSQ</sequence>
<dbReference type="Pfam" id="PF00445">
    <property type="entry name" value="Ribonuclease_T2"/>
    <property type="match status" value="1"/>
</dbReference>
<dbReference type="PANTHER" id="PTHR11240">
    <property type="entry name" value="RIBONUCLEASE T2"/>
    <property type="match status" value="1"/>
</dbReference>
<dbReference type="EMBL" id="QFWV02000007">
    <property type="protein sequence ID" value="RKF06251.1"/>
    <property type="molecule type" value="Genomic_DNA"/>
</dbReference>
<dbReference type="PANTHER" id="PTHR11240:SF22">
    <property type="entry name" value="RIBONUCLEASE T2"/>
    <property type="match status" value="1"/>
</dbReference>
<accession>A0A3A8AKJ5</accession>
<dbReference type="CDD" id="cd01062">
    <property type="entry name" value="RNase_T2_prok"/>
    <property type="match status" value="1"/>
</dbReference>
<feature type="chain" id="PRO_5018650511" evidence="3">
    <location>
        <begin position="23"/>
        <end position="224"/>
    </location>
</feature>
<evidence type="ECO:0000256" key="1">
    <source>
        <dbReference type="ARBA" id="ARBA00007469"/>
    </source>
</evidence>
<keyword evidence="3" id="KW-0732">Signal</keyword>
<dbReference type="PROSITE" id="PS51257">
    <property type="entry name" value="PROKAR_LIPOPROTEIN"/>
    <property type="match status" value="1"/>
</dbReference>
<evidence type="ECO:0000256" key="3">
    <source>
        <dbReference type="SAM" id="SignalP"/>
    </source>
</evidence>
<dbReference type="PROSITE" id="PS00530">
    <property type="entry name" value="RNASE_T2_1"/>
    <property type="match status" value="1"/>
</dbReference>
<dbReference type="AlphaFoldDB" id="A0A3A8AKJ5"/>
<dbReference type="Proteomes" id="UP000246132">
    <property type="component" value="Unassembled WGS sequence"/>
</dbReference>
<dbReference type="GO" id="GO:0006401">
    <property type="term" value="P:RNA catabolic process"/>
    <property type="evidence" value="ECO:0007669"/>
    <property type="project" value="TreeGrafter"/>
</dbReference>
<protein>
    <submittedName>
        <fullName evidence="4">Ribonuclease T</fullName>
    </submittedName>
</protein>
<dbReference type="PROSITE" id="PS00531">
    <property type="entry name" value="RNASE_T2_2"/>
    <property type="match status" value="1"/>
</dbReference>
<dbReference type="InterPro" id="IPR018188">
    <property type="entry name" value="RNase_T2_His_AS_1"/>
</dbReference>
<evidence type="ECO:0000313" key="4">
    <source>
        <dbReference type="EMBL" id="RKF06251.1"/>
    </source>
</evidence>
<dbReference type="SUPFAM" id="SSF55895">
    <property type="entry name" value="Ribonuclease Rh-like"/>
    <property type="match status" value="1"/>
</dbReference>
<dbReference type="InterPro" id="IPR033130">
    <property type="entry name" value="RNase_T2_His_AS_2"/>
</dbReference>
<organism evidence="4 5">
    <name type="scientific">Oceaniradius stylonematis</name>
    <dbReference type="NCBI Taxonomy" id="2184161"/>
    <lineage>
        <taxon>Bacteria</taxon>
        <taxon>Pseudomonadati</taxon>
        <taxon>Pseudomonadota</taxon>
        <taxon>Alphaproteobacteria</taxon>
        <taxon>Hyphomicrobiales</taxon>
        <taxon>Ahrensiaceae</taxon>
        <taxon>Oceaniradius</taxon>
    </lineage>
</organism>
<comment type="similarity">
    <text evidence="1 2">Belongs to the RNase T2 family.</text>
</comment>
<feature type="signal peptide" evidence="3">
    <location>
        <begin position="1"/>
        <end position="22"/>
    </location>
</feature>
<dbReference type="OrthoDB" id="4720638at2"/>
<dbReference type="InterPro" id="IPR039378">
    <property type="entry name" value="RNase_T2_prok"/>
</dbReference>
<evidence type="ECO:0000313" key="5">
    <source>
        <dbReference type="Proteomes" id="UP000246132"/>
    </source>
</evidence>